<accession>A0ABW4L4P1</accession>
<evidence type="ECO:0000256" key="1">
    <source>
        <dbReference type="ARBA" id="ARBA00006739"/>
    </source>
</evidence>
<evidence type="ECO:0000313" key="5">
    <source>
        <dbReference type="EMBL" id="MFD1717026.1"/>
    </source>
</evidence>
<gene>
    <name evidence="5" type="ORF">ACFSE6_04220</name>
</gene>
<dbReference type="Pfam" id="PF00535">
    <property type="entry name" value="Glycos_transf_2"/>
    <property type="match status" value="1"/>
</dbReference>
<dbReference type="InterPro" id="IPR029044">
    <property type="entry name" value="Nucleotide-diphossugar_trans"/>
</dbReference>
<sequence length="339" mass="37879">MSSTDRPRVSVVVPGKDAASYLGDALTSLTRQFDDPAQLEVVVVDDGSTDATPEVLENYRSRLPNLTVLTNPAPTGLASARNQGVAAATGRFVAYLDADDWLAPGRLPVLADAMEHLRVAWVRTDHTTVSGRRRNLVRAPEARRQQPLDPRGSILPVHDSTMVDYPYAWAGMFDRAMAEDGMLTFPDGLHTAEDRPWIWHLFLNGPRYAVVDAPTLCYRRDVSTSLTSTYDRRQLDIFPALEQAVELVRADRDSQLYLPKVTRTSLALISHHVRRSRGMTLTDRRDLRTRAREFFARLPAGVLADEVLEMSHERARSLHGLLPRVAGLQINRSAEEYAS</sequence>
<dbReference type="InterPro" id="IPR050834">
    <property type="entry name" value="Glycosyltransf_2"/>
</dbReference>
<keyword evidence="3" id="KW-0808">Transferase</keyword>
<organism evidence="5 6">
    <name type="scientific">Georgenia deserti</name>
    <dbReference type="NCBI Taxonomy" id="2093781"/>
    <lineage>
        <taxon>Bacteria</taxon>
        <taxon>Bacillati</taxon>
        <taxon>Actinomycetota</taxon>
        <taxon>Actinomycetes</taxon>
        <taxon>Micrococcales</taxon>
        <taxon>Bogoriellaceae</taxon>
        <taxon>Georgenia</taxon>
    </lineage>
</organism>
<reference evidence="6" key="1">
    <citation type="journal article" date="2019" name="Int. J. Syst. Evol. Microbiol.">
        <title>The Global Catalogue of Microorganisms (GCM) 10K type strain sequencing project: providing services to taxonomists for standard genome sequencing and annotation.</title>
        <authorList>
            <consortium name="The Broad Institute Genomics Platform"/>
            <consortium name="The Broad Institute Genome Sequencing Center for Infectious Disease"/>
            <person name="Wu L."/>
            <person name="Ma J."/>
        </authorList>
    </citation>
    <scope>NUCLEOTIDE SEQUENCE [LARGE SCALE GENOMIC DNA]</scope>
    <source>
        <strain evidence="6">JCM 17130</strain>
    </source>
</reference>
<protein>
    <submittedName>
        <fullName evidence="5">Glycosyltransferase family 2 protein</fullName>
    </submittedName>
</protein>
<evidence type="ECO:0000313" key="6">
    <source>
        <dbReference type="Proteomes" id="UP001597277"/>
    </source>
</evidence>
<comment type="similarity">
    <text evidence="1">Belongs to the glycosyltransferase 2 family.</text>
</comment>
<feature type="domain" description="Glycosyltransferase 2-like" evidence="4">
    <location>
        <begin position="10"/>
        <end position="140"/>
    </location>
</feature>
<dbReference type="InterPro" id="IPR001173">
    <property type="entry name" value="Glyco_trans_2-like"/>
</dbReference>
<evidence type="ECO:0000256" key="2">
    <source>
        <dbReference type="ARBA" id="ARBA00022676"/>
    </source>
</evidence>
<dbReference type="Proteomes" id="UP001597277">
    <property type="component" value="Unassembled WGS sequence"/>
</dbReference>
<dbReference type="SUPFAM" id="SSF53448">
    <property type="entry name" value="Nucleotide-diphospho-sugar transferases"/>
    <property type="match status" value="1"/>
</dbReference>
<keyword evidence="6" id="KW-1185">Reference proteome</keyword>
<name>A0ABW4L4P1_9MICO</name>
<evidence type="ECO:0000259" key="4">
    <source>
        <dbReference type="Pfam" id="PF00535"/>
    </source>
</evidence>
<dbReference type="RefSeq" id="WP_388002489.1">
    <property type="nucleotide sequence ID" value="NZ_JBHUEE010000002.1"/>
</dbReference>
<dbReference type="PANTHER" id="PTHR43685:SF5">
    <property type="entry name" value="GLYCOSYLTRANSFERASE EPSE-RELATED"/>
    <property type="match status" value="1"/>
</dbReference>
<dbReference type="PANTHER" id="PTHR43685">
    <property type="entry name" value="GLYCOSYLTRANSFERASE"/>
    <property type="match status" value="1"/>
</dbReference>
<dbReference type="Gene3D" id="3.90.550.10">
    <property type="entry name" value="Spore Coat Polysaccharide Biosynthesis Protein SpsA, Chain A"/>
    <property type="match status" value="1"/>
</dbReference>
<evidence type="ECO:0000256" key="3">
    <source>
        <dbReference type="ARBA" id="ARBA00022679"/>
    </source>
</evidence>
<comment type="caution">
    <text evidence="5">The sequence shown here is derived from an EMBL/GenBank/DDBJ whole genome shotgun (WGS) entry which is preliminary data.</text>
</comment>
<dbReference type="CDD" id="cd00761">
    <property type="entry name" value="Glyco_tranf_GTA_type"/>
    <property type="match status" value="1"/>
</dbReference>
<keyword evidence="2" id="KW-0328">Glycosyltransferase</keyword>
<proteinExistence type="inferred from homology"/>
<dbReference type="EMBL" id="JBHUEE010000002">
    <property type="protein sequence ID" value="MFD1717026.1"/>
    <property type="molecule type" value="Genomic_DNA"/>
</dbReference>